<evidence type="ECO:0000256" key="6">
    <source>
        <dbReference type="HAMAP-Rule" id="MF_01885"/>
    </source>
</evidence>
<dbReference type="RefSeq" id="WP_135244334.1">
    <property type="nucleotide sequence ID" value="NZ_SIHO01000001.1"/>
</dbReference>
<evidence type="ECO:0000259" key="8">
    <source>
        <dbReference type="Pfam" id="PF00588"/>
    </source>
</evidence>
<dbReference type="GO" id="GO:0141098">
    <property type="term" value="F:tRNA (cytidine(34)-2'-O)-methyltransferase activity"/>
    <property type="evidence" value="ECO:0007669"/>
    <property type="project" value="RHEA"/>
</dbReference>
<dbReference type="InterPro" id="IPR001537">
    <property type="entry name" value="SpoU_MeTrfase"/>
</dbReference>
<keyword evidence="4 6" id="KW-0949">S-adenosyl-L-methionine</keyword>
<dbReference type="AlphaFoldDB" id="A0A4Y9EQR3"/>
<evidence type="ECO:0000313" key="9">
    <source>
        <dbReference type="EMBL" id="TFU05609.1"/>
    </source>
</evidence>
<dbReference type="OrthoDB" id="9789043at2"/>
<dbReference type="Gene3D" id="3.40.1280.10">
    <property type="match status" value="1"/>
</dbReference>
<dbReference type="GO" id="GO:0005737">
    <property type="term" value="C:cytoplasm"/>
    <property type="evidence" value="ECO:0007669"/>
    <property type="project" value="UniProtKB-SubCell"/>
</dbReference>
<organism evidence="9 10">
    <name type="scientific">Glacieibacterium arshaanense</name>
    <dbReference type="NCBI Taxonomy" id="2511025"/>
    <lineage>
        <taxon>Bacteria</taxon>
        <taxon>Pseudomonadati</taxon>
        <taxon>Pseudomonadota</taxon>
        <taxon>Alphaproteobacteria</taxon>
        <taxon>Sphingomonadales</taxon>
        <taxon>Sphingosinicellaceae</taxon>
        <taxon>Glacieibacterium</taxon>
    </lineage>
</organism>
<dbReference type="CDD" id="cd18094">
    <property type="entry name" value="SpoU-like_TrmL"/>
    <property type="match status" value="1"/>
</dbReference>
<dbReference type="PANTHER" id="PTHR42971:SF1">
    <property type="entry name" value="TRNA (CYTIDINE(34)-2'-O)-METHYLTRANSFERASE"/>
    <property type="match status" value="1"/>
</dbReference>
<sequence length="149" mass="16054">MRLALFQPDQPGNVGTMLRLAACLGVGVDIIEPCGFAFDDRQLRRAGLDYADIVQLTRHRDWEAFRTAQPGRIMLLTTRGDVRHADADFADGDIIMVGQESAGAPDFVHAAASVRLRIAQVPGTRSLNVAVAAGIVLAEALRQTQGFPS</sequence>
<keyword evidence="3 6" id="KW-0808">Transferase</keyword>
<dbReference type="EC" id="2.1.1.207" evidence="6"/>
<reference evidence="9 10" key="1">
    <citation type="submission" date="2019-02" db="EMBL/GenBank/DDBJ databases">
        <title>Polymorphobacter sp. isolated from the lake at the Tibet of China.</title>
        <authorList>
            <person name="Li A."/>
        </authorList>
    </citation>
    <scope>NUCLEOTIDE SEQUENCE [LARGE SCALE GENOMIC DNA]</scope>
    <source>
        <strain evidence="9 10">DJ1R-1</strain>
    </source>
</reference>
<name>A0A4Y9EQR3_9SPHN</name>
<feature type="binding site" evidence="6 7">
    <location>
        <position position="126"/>
    </location>
    <ligand>
        <name>S-adenosyl-L-methionine</name>
        <dbReference type="ChEBI" id="CHEBI:59789"/>
    </ligand>
</feature>
<evidence type="ECO:0000256" key="3">
    <source>
        <dbReference type="ARBA" id="ARBA00022679"/>
    </source>
</evidence>
<dbReference type="Proteomes" id="UP000297737">
    <property type="component" value="Unassembled WGS sequence"/>
</dbReference>
<dbReference type="EMBL" id="SIHO01000001">
    <property type="protein sequence ID" value="TFU05609.1"/>
    <property type="molecule type" value="Genomic_DNA"/>
</dbReference>
<comment type="similarity">
    <text evidence="6">Belongs to the class IV-like SAM-binding methyltransferase superfamily. RNA methyltransferase TrmH family. TrmL subfamily.</text>
</comment>
<evidence type="ECO:0000256" key="2">
    <source>
        <dbReference type="ARBA" id="ARBA00022603"/>
    </source>
</evidence>
<dbReference type="GO" id="GO:0002130">
    <property type="term" value="P:wobble position ribose methylation"/>
    <property type="evidence" value="ECO:0007669"/>
    <property type="project" value="TreeGrafter"/>
</dbReference>
<keyword evidence="10" id="KW-1185">Reference proteome</keyword>
<comment type="catalytic activity">
    <reaction evidence="6">
        <text>cytidine(34) in tRNA + S-adenosyl-L-methionine = 2'-O-methylcytidine(34) in tRNA + S-adenosyl-L-homocysteine + H(+)</text>
        <dbReference type="Rhea" id="RHEA:43084"/>
        <dbReference type="Rhea" id="RHEA-COMP:10331"/>
        <dbReference type="Rhea" id="RHEA-COMP:10332"/>
        <dbReference type="ChEBI" id="CHEBI:15378"/>
        <dbReference type="ChEBI" id="CHEBI:57856"/>
        <dbReference type="ChEBI" id="CHEBI:59789"/>
        <dbReference type="ChEBI" id="CHEBI:74495"/>
        <dbReference type="ChEBI" id="CHEBI:82748"/>
        <dbReference type="EC" id="2.1.1.207"/>
    </reaction>
</comment>
<keyword evidence="5 6" id="KW-0819">tRNA processing</keyword>
<comment type="subcellular location">
    <subcellularLocation>
        <location evidence="6">Cytoplasm</location>
    </subcellularLocation>
</comment>
<evidence type="ECO:0000256" key="7">
    <source>
        <dbReference type="PIRSR" id="PIRSR029256-1"/>
    </source>
</evidence>
<comment type="subunit">
    <text evidence="6">Homodimer.</text>
</comment>
<keyword evidence="2 6" id="KW-0489">Methyltransferase</keyword>
<feature type="binding site" evidence="6 7">
    <location>
        <position position="118"/>
    </location>
    <ligand>
        <name>S-adenosyl-L-methionine</name>
        <dbReference type="ChEBI" id="CHEBI:59789"/>
    </ligand>
</feature>
<dbReference type="GO" id="GO:0003723">
    <property type="term" value="F:RNA binding"/>
    <property type="evidence" value="ECO:0007669"/>
    <property type="project" value="InterPro"/>
</dbReference>
<dbReference type="InterPro" id="IPR016914">
    <property type="entry name" value="TrmL"/>
</dbReference>
<proteinExistence type="inferred from homology"/>
<dbReference type="PIRSF" id="PIRSF029256">
    <property type="entry name" value="SpoU_TrmH_prd"/>
    <property type="match status" value="1"/>
</dbReference>
<dbReference type="InterPro" id="IPR029028">
    <property type="entry name" value="Alpha/beta_knot_MTases"/>
</dbReference>
<keyword evidence="1 6" id="KW-0963">Cytoplasm</keyword>
<accession>A0A4Y9EQR3</accession>
<feature type="domain" description="tRNA/rRNA methyltransferase SpoU type" evidence="8">
    <location>
        <begin position="2"/>
        <end position="137"/>
    </location>
</feature>
<comment type="caution">
    <text evidence="9">The sequence shown here is derived from an EMBL/GenBank/DDBJ whole genome shotgun (WGS) entry which is preliminary data.</text>
</comment>
<dbReference type="GO" id="GO:0141102">
    <property type="term" value="F:tRNA (5-carboxymethylaminomethyluridine(34)-2'-O)-methyltransferase activity"/>
    <property type="evidence" value="ECO:0007669"/>
    <property type="project" value="RHEA"/>
</dbReference>
<feature type="binding site" evidence="6 7">
    <location>
        <position position="98"/>
    </location>
    <ligand>
        <name>S-adenosyl-L-methionine</name>
        <dbReference type="ChEBI" id="CHEBI:59789"/>
    </ligand>
</feature>
<evidence type="ECO:0000256" key="4">
    <source>
        <dbReference type="ARBA" id="ARBA00022691"/>
    </source>
</evidence>
<feature type="binding site" evidence="6 7">
    <location>
        <position position="76"/>
    </location>
    <ligand>
        <name>S-adenosyl-L-methionine</name>
        <dbReference type="ChEBI" id="CHEBI:59789"/>
    </ligand>
</feature>
<dbReference type="SUPFAM" id="SSF75217">
    <property type="entry name" value="alpha/beta knot"/>
    <property type="match status" value="1"/>
</dbReference>
<protein>
    <recommendedName>
        <fullName evidence="6">tRNA (cytidine(34)-2'-O)-methyltransferase</fullName>
        <ecNumber evidence="6">2.1.1.207</ecNumber>
    </recommendedName>
    <alternativeName>
        <fullName evidence="6">tRNA (cytidine/uridine-2'-O-)-methyltransferase TrmL</fullName>
    </alternativeName>
</protein>
<evidence type="ECO:0000256" key="1">
    <source>
        <dbReference type="ARBA" id="ARBA00022490"/>
    </source>
</evidence>
<dbReference type="Pfam" id="PF00588">
    <property type="entry name" value="SpoU_methylase"/>
    <property type="match status" value="1"/>
</dbReference>
<dbReference type="InterPro" id="IPR029026">
    <property type="entry name" value="tRNA_m1G_MTases_N"/>
</dbReference>
<comment type="function">
    <text evidence="6">Methylates the ribose at the nucleotide 34 wobble position in the two leucyl isoacceptors tRNA(Leu)(CmAA) and tRNA(Leu)(cmnm5UmAA). Catalyzes the methyl transfer from S-adenosyl-L-methionine to the 2'-OH of the wobble nucleotide.</text>
</comment>
<dbReference type="HAMAP" id="MF_01885">
    <property type="entry name" value="tRNA_methyltr_TrmL"/>
    <property type="match status" value="1"/>
</dbReference>
<dbReference type="PANTHER" id="PTHR42971">
    <property type="entry name" value="TRNA (CYTIDINE(34)-2'-O)-METHYLTRANSFERASE"/>
    <property type="match status" value="1"/>
</dbReference>
<evidence type="ECO:0000256" key="5">
    <source>
        <dbReference type="ARBA" id="ARBA00022694"/>
    </source>
</evidence>
<comment type="catalytic activity">
    <reaction evidence="6">
        <text>5-carboxymethylaminomethyluridine(34) in tRNA(Leu) + S-adenosyl-L-methionine = 5-carboxymethylaminomethyl-2'-O-methyluridine(34) in tRNA(Leu) + S-adenosyl-L-homocysteine + H(+)</text>
        <dbReference type="Rhea" id="RHEA:43088"/>
        <dbReference type="Rhea" id="RHEA-COMP:10333"/>
        <dbReference type="Rhea" id="RHEA-COMP:10334"/>
        <dbReference type="ChEBI" id="CHEBI:15378"/>
        <dbReference type="ChEBI" id="CHEBI:57856"/>
        <dbReference type="ChEBI" id="CHEBI:59789"/>
        <dbReference type="ChEBI" id="CHEBI:74508"/>
        <dbReference type="ChEBI" id="CHEBI:74511"/>
        <dbReference type="EC" id="2.1.1.207"/>
    </reaction>
</comment>
<gene>
    <name evidence="6" type="primary">trmL</name>
    <name evidence="9" type="ORF">EUV02_00805</name>
</gene>
<evidence type="ECO:0000313" key="10">
    <source>
        <dbReference type="Proteomes" id="UP000297737"/>
    </source>
</evidence>